<evidence type="ECO:0000313" key="3">
    <source>
        <dbReference type="Proteomes" id="UP000248689"/>
    </source>
</evidence>
<dbReference type="Gene3D" id="3.50.30.10">
    <property type="entry name" value="Phosphohistidine domain"/>
    <property type="match status" value="1"/>
</dbReference>
<evidence type="ECO:0000259" key="1">
    <source>
        <dbReference type="Pfam" id="PF06890"/>
    </source>
</evidence>
<feature type="domain" description="Bacteriophage Mu Gp45 N-terminal" evidence="1">
    <location>
        <begin position="24"/>
        <end position="90"/>
    </location>
</feature>
<dbReference type="RefSeq" id="WP_111750820.1">
    <property type="nucleotide sequence ID" value="NZ_PTPX01000020.1"/>
</dbReference>
<protein>
    <submittedName>
        <fullName evidence="2">Phage baseplate assembly protein V</fullName>
    </submittedName>
</protein>
<dbReference type="SUPFAM" id="SSF52009">
    <property type="entry name" value="Phosphohistidine domain"/>
    <property type="match status" value="1"/>
</dbReference>
<dbReference type="Pfam" id="PF06890">
    <property type="entry name" value="Phage_Mu_Gp45"/>
    <property type="match status" value="1"/>
</dbReference>
<reference evidence="3" key="1">
    <citation type="submission" date="2018-02" db="EMBL/GenBank/DDBJ databases">
        <title>Glaesserella australis sp. nov., isolated from the lungs of pigs.</title>
        <authorList>
            <person name="Turni C."/>
            <person name="Christensen H."/>
        </authorList>
    </citation>
    <scope>NUCLEOTIDE SEQUENCE [LARGE SCALE GENOMIC DNA]</scope>
    <source>
        <strain evidence="3">HS4635</strain>
    </source>
</reference>
<dbReference type="InterPro" id="IPR013046">
    <property type="entry name" value="GpV/Gp45"/>
</dbReference>
<evidence type="ECO:0000313" key="2">
    <source>
        <dbReference type="EMBL" id="RAL17900.1"/>
    </source>
</evidence>
<proteinExistence type="predicted"/>
<gene>
    <name evidence="2" type="ORF">C5N92_10595</name>
</gene>
<name>A0A328BYI8_9PAST</name>
<dbReference type="GO" id="GO:0016772">
    <property type="term" value="F:transferase activity, transferring phosphorus-containing groups"/>
    <property type="evidence" value="ECO:0007669"/>
    <property type="project" value="InterPro"/>
</dbReference>
<organism evidence="2 3">
    <name type="scientific">Glaesserella australis</name>
    <dbReference type="NCBI Taxonomy" id="2094024"/>
    <lineage>
        <taxon>Bacteria</taxon>
        <taxon>Pseudomonadati</taxon>
        <taxon>Pseudomonadota</taxon>
        <taxon>Gammaproteobacteria</taxon>
        <taxon>Pasteurellales</taxon>
        <taxon>Pasteurellaceae</taxon>
        <taxon>Glaesserella</taxon>
    </lineage>
</organism>
<dbReference type="InterPro" id="IPR014462">
    <property type="entry name" value="Phage_Mu_Gp45"/>
</dbReference>
<dbReference type="OrthoDB" id="9802994at2"/>
<dbReference type="EMBL" id="PTPX01000020">
    <property type="protein sequence ID" value="RAL17900.1"/>
    <property type="molecule type" value="Genomic_DNA"/>
</dbReference>
<dbReference type="AlphaFoldDB" id="A0A328BYI8"/>
<dbReference type="PIRSF" id="PIRSF012337">
    <property type="entry name" value="gp45"/>
    <property type="match status" value="1"/>
</dbReference>
<accession>A0A328BYI8</accession>
<comment type="caution">
    <text evidence="2">The sequence shown here is derived from an EMBL/GenBank/DDBJ whole genome shotgun (WGS) entry which is preliminary data.</text>
</comment>
<dbReference type="InterPro" id="IPR036637">
    <property type="entry name" value="Phosphohistidine_dom_sf"/>
</dbReference>
<sequence>MRKLAKQTKQVIENAQQSARSAFRGVLNLVKSTPNIQLVQVSGLADETLQDAELIQQFGYTSVPPSGTQAVILPLGGKTSHAIVIATENGTFRVKGLNDGEVAIYDSSGSTIILKNGRLVEIDCDTLKINCQTYEVSASHGASFKTPKLETDQVFTAQGKINGNGGMAVQGGDGASFSGSVIQSGGSFSTDGDVKAGTVSLKNHTHQNDGRGMPNV</sequence>
<dbReference type="Proteomes" id="UP000248689">
    <property type="component" value="Unassembled WGS sequence"/>
</dbReference>
<dbReference type="NCBIfam" id="TIGR01644">
    <property type="entry name" value="phage_P2_V"/>
    <property type="match status" value="1"/>
</dbReference>
<dbReference type="InterPro" id="IPR053861">
    <property type="entry name" value="Phage_Mu_Gp45_N"/>
</dbReference>
<keyword evidence="3" id="KW-1185">Reference proteome</keyword>